<dbReference type="InterPro" id="IPR053156">
    <property type="entry name" value="T6SS_TssM-like"/>
</dbReference>
<dbReference type="Pfam" id="PF06744">
    <property type="entry name" value="IcmF_C"/>
    <property type="match status" value="1"/>
</dbReference>
<reference evidence="4 5" key="1">
    <citation type="submission" date="2017-05" db="EMBL/GenBank/DDBJ databases">
        <authorList>
            <person name="Varghese N."/>
            <person name="Submissions S."/>
        </authorList>
    </citation>
    <scope>NUCLEOTIDE SEQUENCE [LARGE SCALE GENOMIC DNA]</scope>
    <source>
        <strain evidence="4 5">DSM 29734</strain>
    </source>
</reference>
<sequence>MAQAGPENANTVSAFHHAARPVLDWIDTVGRRARQPVGDLVTDAERELGGFEDRLTQVRVPVAAIKPARYALAVLMDGRVRETPDIDLGAWSVLAHRQLFEGRDMTVARIRDFADTATRQGGDYVELAGFLEQMVALSQERRHGHKVAASGGWGWKITGFAALLTVALIGYSAFIEYRFHRDLRAGFDDEVLQLGLDRAQAGRELVTRLDQMRAALERMQKAAERAPLRRKLRLPVLDSETYAQKEYTAVVTRQVPSAIAEAIETVVATEGDGLALYDALRAWVILSGDDEWQTPWLAGWLRDHGSKLGLDGLARHIAPLAGPVEGLAPKDAVLMDQAREFAAEVAEPDRAWLELKRAPQTAALPAWHPERAVPQLTNVMVRRTGQSVSDPISGIFTAEGWQHARNFGIGVAVQKARAIGLKVTGQALTQNNQTPDLLANRLQKETIAVWQSWLAELRVRPFSDRNTAIIVSGALSQANNPLSQVLRAVFAEAGGGDRRRSHEQQLALARTFGPTIQYLDQGRMVEMARLFSSLNVALGAADSSQRQGNQRLMSVQDRARSIAALNAAPAIVAQLTEDVLVQSGMLDASDEGGNALTRSWQRNVFPLCQRAIKGRYPFGTGADAEQADVVAMFGPQGVMAGFLAGVAGPYLETNQSPWRWKPEARFAGVTPESAAYLERAAVISEALFDESGALRQEITLSALAELGQTLVAIGGEARPVRAQGEPVTLVWPGPQPEFGVEVSFRDSADAARLQQPGPWGLLRLVDGVRLRLRDEGQRALLDLRTESGRVFLSLAFRNKINPVSARRAVLEFPCAPAL</sequence>
<feature type="transmembrane region" description="Helical" evidence="1">
    <location>
        <begin position="153"/>
        <end position="174"/>
    </location>
</feature>
<keyword evidence="1" id="KW-1133">Transmembrane helix</keyword>
<evidence type="ECO:0000313" key="4">
    <source>
        <dbReference type="EMBL" id="SMP34726.1"/>
    </source>
</evidence>
<keyword evidence="5" id="KW-1185">Reference proteome</keyword>
<name>A0ABY1PHP1_9RHOB</name>
<proteinExistence type="predicted"/>
<keyword evidence="1" id="KW-0472">Membrane</keyword>
<feature type="domain" description="Type VI secretion system IcmF C-terminal" evidence="2">
    <location>
        <begin position="724"/>
        <end position="796"/>
    </location>
</feature>
<dbReference type="InterPro" id="IPR010623">
    <property type="entry name" value="IcmF_C"/>
</dbReference>
<dbReference type="PANTHER" id="PTHR36153">
    <property type="entry name" value="INNER MEMBRANE PROTEIN-RELATED"/>
    <property type="match status" value="1"/>
</dbReference>
<comment type="caution">
    <text evidence="4">The sequence shown here is derived from an EMBL/GenBank/DDBJ whole genome shotgun (WGS) entry which is preliminary data.</text>
</comment>
<dbReference type="Pfam" id="PF06761">
    <property type="entry name" value="IcmF-related"/>
    <property type="match status" value="1"/>
</dbReference>
<dbReference type="InterPro" id="IPR009612">
    <property type="entry name" value="IcmF-rel"/>
</dbReference>
<accession>A0ABY1PHP1</accession>
<evidence type="ECO:0000313" key="5">
    <source>
        <dbReference type="Proteomes" id="UP001157961"/>
    </source>
</evidence>
<dbReference type="PANTHER" id="PTHR36153:SF1">
    <property type="entry name" value="TYPE VI SECRETION SYSTEM COMPONENT TSSM1"/>
    <property type="match status" value="1"/>
</dbReference>
<keyword evidence="1" id="KW-0812">Transmembrane</keyword>
<evidence type="ECO:0000259" key="3">
    <source>
        <dbReference type="Pfam" id="PF06761"/>
    </source>
</evidence>
<organism evidence="4 5">
    <name type="scientific">Shimia sagamensis</name>
    <dbReference type="NCBI Taxonomy" id="1566352"/>
    <lineage>
        <taxon>Bacteria</taxon>
        <taxon>Pseudomonadati</taxon>
        <taxon>Pseudomonadota</taxon>
        <taxon>Alphaproteobacteria</taxon>
        <taxon>Rhodobacterales</taxon>
        <taxon>Roseobacteraceae</taxon>
    </lineage>
</organism>
<protein>
    <submittedName>
        <fullName evidence="4">Intracellular multiplication and macrophage-killing</fullName>
    </submittedName>
</protein>
<feature type="domain" description="IcmF-related" evidence="3">
    <location>
        <begin position="208"/>
        <end position="491"/>
    </location>
</feature>
<evidence type="ECO:0000256" key="1">
    <source>
        <dbReference type="SAM" id="Phobius"/>
    </source>
</evidence>
<dbReference type="EMBL" id="FXTY01000010">
    <property type="protein sequence ID" value="SMP34726.1"/>
    <property type="molecule type" value="Genomic_DNA"/>
</dbReference>
<evidence type="ECO:0000259" key="2">
    <source>
        <dbReference type="Pfam" id="PF06744"/>
    </source>
</evidence>
<gene>
    <name evidence="4" type="ORF">SAMN06265373_11067</name>
</gene>
<dbReference type="RefSeq" id="WP_283427748.1">
    <property type="nucleotide sequence ID" value="NZ_FXTY01000010.1"/>
</dbReference>
<dbReference type="Proteomes" id="UP001157961">
    <property type="component" value="Unassembled WGS sequence"/>
</dbReference>